<dbReference type="EMBL" id="GBXM01048034">
    <property type="protein sequence ID" value="JAH60543.1"/>
    <property type="molecule type" value="Transcribed_RNA"/>
</dbReference>
<name>A0A0E9U6E4_ANGAN</name>
<protein>
    <submittedName>
        <fullName evidence="1">Uncharacterized protein</fullName>
    </submittedName>
</protein>
<reference evidence="1" key="1">
    <citation type="submission" date="2014-11" db="EMBL/GenBank/DDBJ databases">
        <authorList>
            <person name="Amaro Gonzalez C."/>
        </authorList>
    </citation>
    <scope>NUCLEOTIDE SEQUENCE</scope>
</reference>
<reference evidence="1" key="2">
    <citation type="journal article" date="2015" name="Fish Shellfish Immunol.">
        <title>Early steps in the European eel (Anguilla anguilla)-Vibrio vulnificus interaction in the gills: Role of the RtxA13 toxin.</title>
        <authorList>
            <person name="Callol A."/>
            <person name="Pajuelo D."/>
            <person name="Ebbesson L."/>
            <person name="Teles M."/>
            <person name="MacKenzie S."/>
            <person name="Amaro C."/>
        </authorList>
    </citation>
    <scope>NUCLEOTIDE SEQUENCE</scope>
</reference>
<accession>A0A0E9U6E4</accession>
<sequence length="31" mass="3479">MSKALSVLSIFCLKHVKDDLRRHTPNVAGEL</sequence>
<organism evidence="1">
    <name type="scientific">Anguilla anguilla</name>
    <name type="common">European freshwater eel</name>
    <name type="synonym">Muraena anguilla</name>
    <dbReference type="NCBI Taxonomy" id="7936"/>
    <lineage>
        <taxon>Eukaryota</taxon>
        <taxon>Metazoa</taxon>
        <taxon>Chordata</taxon>
        <taxon>Craniata</taxon>
        <taxon>Vertebrata</taxon>
        <taxon>Euteleostomi</taxon>
        <taxon>Actinopterygii</taxon>
        <taxon>Neopterygii</taxon>
        <taxon>Teleostei</taxon>
        <taxon>Anguilliformes</taxon>
        <taxon>Anguillidae</taxon>
        <taxon>Anguilla</taxon>
    </lineage>
</organism>
<evidence type="ECO:0000313" key="1">
    <source>
        <dbReference type="EMBL" id="JAH60543.1"/>
    </source>
</evidence>
<dbReference type="AlphaFoldDB" id="A0A0E9U6E4"/>
<proteinExistence type="predicted"/>